<evidence type="ECO:0000313" key="2">
    <source>
        <dbReference type="EMBL" id="MBB4920913.1"/>
    </source>
</evidence>
<gene>
    <name evidence="2" type="ORF">FHS44_008066</name>
</gene>
<protein>
    <submittedName>
        <fullName evidence="2">Uncharacterized protein</fullName>
    </submittedName>
</protein>
<dbReference type="Proteomes" id="UP000552644">
    <property type="component" value="Unassembled WGS sequence"/>
</dbReference>
<feature type="region of interest" description="Disordered" evidence="1">
    <location>
        <begin position="1"/>
        <end position="21"/>
    </location>
</feature>
<evidence type="ECO:0000256" key="1">
    <source>
        <dbReference type="SAM" id="MobiDB-lite"/>
    </source>
</evidence>
<keyword evidence="3" id="KW-1185">Reference proteome</keyword>
<comment type="caution">
    <text evidence="2">The sequence shown here is derived from an EMBL/GenBank/DDBJ whole genome shotgun (WGS) entry which is preliminary data.</text>
</comment>
<reference evidence="2 3" key="1">
    <citation type="submission" date="2020-08" db="EMBL/GenBank/DDBJ databases">
        <title>Genomic Encyclopedia of Type Strains, Phase III (KMG-III): the genomes of soil and plant-associated and newly described type strains.</title>
        <authorList>
            <person name="Whitman W."/>
        </authorList>
    </citation>
    <scope>NUCLEOTIDE SEQUENCE [LARGE SCALE GENOMIC DNA]</scope>
    <source>
        <strain evidence="2 3">CECT 8840</strain>
    </source>
</reference>
<accession>A0A7W7QW77</accession>
<organism evidence="2 3">
    <name type="scientific">Streptosporangium saharense</name>
    <dbReference type="NCBI Taxonomy" id="1706840"/>
    <lineage>
        <taxon>Bacteria</taxon>
        <taxon>Bacillati</taxon>
        <taxon>Actinomycetota</taxon>
        <taxon>Actinomycetes</taxon>
        <taxon>Streptosporangiales</taxon>
        <taxon>Streptosporangiaceae</taxon>
        <taxon>Streptosporangium</taxon>
    </lineage>
</organism>
<name>A0A7W7QW77_9ACTN</name>
<dbReference type="AlphaFoldDB" id="A0A7W7QW77"/>
<evidence type="ECO:0000313" key="3">
    <source>
        <dbReference type="Proteomes" id="UP000552644"/>
    </source>
</evidence>
<sequence>MGLHRPNPTLNQQHPGTAVTHDSDIGWDTFVDGAKLGGFDF</sequence>
<dbReference type="RefSeq" id="WP_281401735.1">
    <property type="nucleotide sequence ID" value="NZ_JACHJP010000020.1"/>
</dbReference>
<dbReference type="EMBL" id="JACHJP010000020">
    <property type="protein sequence ID" value="MBB4920913.1"/>
    <property type="molecule type" value="Genomic_DNA"/>
</dbReference>
<proteinExistence type="predicted"/>